<sequence length="452" mass="51439">MRIFVCMITQFMSIFTFFNSTFSFSGVHSNFNGIRTLRSSSATPLHYKVIATAMEILMGHKCSACFKQYKKKEHLIEHIKTSYHSVHDPKCGVCNKHCKSFESLREHVAGPLSKVKCSSIFAERGCILCLKICSSVDSLNEHEEMCHLATPRPIDTVEMLYSEDEVDISNGISSIRNREAVAIDCEMVGGGSDCSLDLCARVCLVDEDEKLIFHTFVLPQIPVTDYRYEITGITEVNLRDAMPLNEVRERILQILHNGESISRVRLDGGRAKVLVGHNLEKHLDCLRMNYPDHLWRVYRKQSLYLRSIGGRSVYISPPYTSLRYCNISPPDEDQFRQPLSEIPNQDLSRASNLLTLIYDIQVGFHDPYQDSVSVMRLYKRIRSQDHPMEVTIRVSNSPALSFSSSSDPWKSMAHENMTPNELLEISRSNYKCWCLDSRDAARTEVSDGDALA</sequence>
<keyword evidence="1" id="KW-0540">Nuclease</keyword>
<evidence type="ECO:0000256" key="2">
    <source>
        <dbReference type="ARBA" id="ARBA00022801"/>
    </source>
</evidence>
<evidence type="ECO:0000256" key="4">
    <source>
        <dbReference type="SAM" id="SignalP"/>
    </source>
</evidence>
<evidence type="ECO:0000256" key="3">
    <source>
        <dbReference type="PROSITE-ProRule" id="PRU00042"/>
    </source>
</evidence>
<keyword evidence="3" id="KW-0479">Metal-binding</keyword>
<keyword evidence="7" id="KW-1185">Reference proteome</keyword>
<feature type="domain" description="C2H2-type" evidence="5">
    <location>
        <begin position="60"/>
        <end position="89"/>
    </location>
</feature>
<protein>
    <recommendedName>
        <fullName evidence="5">C2H2-type domain-containing protein</fullName>
    </recommendedName>
</protein>
<accession>A0AAF0UIN8</accession>
<dbReference type="InterPro" id="IPR036397">
    <property type="entry name" value="RNaseH_sf"/>
</dbReference>
<keyword evidence="3" id="KW-0863">Zinc-finger</keyword>
<feature type="signal peptide" evidence="4">
    <location>
        <begin position="1"/>
        <end position="23"/>
    </location>
</feature>
<dbReference type="Gene3D" id="3.30.420.10">
    <property type="entry name" value="Ribonuclease H-like superfamily/Ribonuclease H"/>
    <property type="match status" value="1"/>
</dbReference>
<evidence type="ECO:0000256" key="1">
    <source>
        <dbReference type="ARBA" id="ARBA00022722"/>
    </source>
</evidence>
<gene>
    <name evidence="6" type="ORF">MTR67_040510</name>
</gene>
<name>A0AAF0UIN8_SOLVR</name>
<evidence type="ECO:0000313" key="7">
    <source>
        <dbReference type="Proteomes" id="UP001234989"/>
    </source>
</evidence>
<dbReference type="InterPro" id="IPR047021">
    <property type="entry name" value="REXO1/3/4-like"/>
</dbReference>
<dbReference type="PANTHER" id="PTHR12801">
    <property type="entry name" value="RNA EXONUCLEASE REXO1 / RECO3 FAMILY MEMBER-RELATED"/>
    <property type="match status" value="1"/>
</dbReference>
<dbReference type="InterPro" id="IPR013520">
    <property type="entry name" value="Ribonucl_H"/>
</dbReference>
<dbReference type="InterPro" id="IPR013087">
    <property type="entry name" value="Znf_C2H2_type"/>
</dbReference>
<dbReference type="Proteomes" id="UP001234989">
    <property type="component" value="Chromosome 9"/>
</dbReference>
<evidence type="ECO:0000259" key="5">
    <source>
        <dbReference type="PROSITE" id="PS50157"/>
    </source>
</evidence>
<dbReference type="GO" id="GO:0003676">
    <property type="term" value="F:nucleic acid binding"/>
    <property type="evidence" value="ECO:0007669"/>
    <property type="project" value="InterPro"/>
</dbReference>
<dbReference type="Pfam" id="PF00929">
    <property type="entry name" value="RNase_T"/>
    <property type="match status" value="1"/>
</dbReference>
<reference evidence="6" key="1">
    <citation type="submission" date="2023-08" db="EMBL/GenBank/DDBJ databases">
        <title>A de novo genome assembly of Solanum verrucosum Schlechtendal, a Mexican diploid species geographically isolated from the other diploid A-genome species in potato relatives.</title>
        <authorList>
            <person name="Hosaka K."/>
        </authorList>
    </citation>
    <scope>NUCLEOTIDE SEQUENCE</scope>
    <source>
        <tissue evidence="6">Young leaves</tissue>
    </source>
</reference>
<dbReference type="PANTHER" id="PTHR12801:SF123">
    <property type="entry name" value="RNA EXONUCLEASE 4"/>
    <property type="match status" value="1"/>
</dbReference>
<dbReference type="EMBL" id="CP133620">
    <property type="protein sequence ID" value="WMV47125.1"/>
    <property type="molecule type" value="Genomic_DNA"/>
</dbReference>
<dbReference type="AlphaFoldDB" id="A0AAF0UIN8"/>
<dbReference type="GO" id="GO:0004527">
    <property type="term" value="F:exonuclease activity"/>
    <property type="evidence" value="ECO:0007669"/>
    <property type="project" value="InterPro"/>
</dbReference>
<dbReference type="PROSITE" id="PS00028">
    <property type="entry name" value="ZINC_FINGER_C2H2_1"/>
    <property type="match status" value="1"/>
</dbReference>
<keyword evidence="3" id="KW-0862">Zinc</keyword>
<dbReference type="SMART" id="SM00355">
    <property type="entry name" value="ZnF_C2H2"/>
    <property type="match status" value="3"/>
</dbReference>
<organism evidence="6 7">
    <name type="scientific">Solanum verrucosum</name>
    <dbReference type="NCBI Taxonomy" id="315347"/>
    <lineage>
        <taxon>Eukaryota</taxon>
        <taxon>Viridiplantae</taxon>
        <taxon>Streptophyta</taxon>
        <taxon>Embryophyta</taxon>
        <taxon>Tracheophyta</taxon>
        <taxon>Spermatophyta</taxon>
        <taxon>Magnoliopsida</taxon>
        <taxon>eudicotyledons</taxon>
        <taxon>Gunneridae</taxon>
        <taxon>Pentapetalae</taxon>
        <taxon>asterids</taxon>
        <taxon>lamiids</taxon>
        <taxon>Solanales</taxon>
        <taxon>Solanaceae</taxon>
        <taxon>Solanoideae</taxon>
        <taxon>Solaneae</taxon>
        <taxon>Solanum</taxon>
    </lineage>
</organism>
<dbReference type="GO" id="GO:0005634">
    <property type="term" value="C:nucleus"/>
    <property type="evidence" value="ECO:0007669"/>
    <property type="project" value="TreeGrafter"/>
</dbReference>
<dbReference type="SUPFAM" id="SSF53098">
    <property type="entry name" value="Ribonuclease H-like"/>
    <property type="match status" value="1"/>
</dbReference>
<dbReference type="GO" id="GO:0008270">
    <property type="term" value="F:zinc ion binding"/>
    <property type="evidence" value="ECO:0007669"/>
    <property type="project" value="UniProtKB-KW"/>
</dbReference>
<dbReference type="PROSITE" id="PS50157">
    <property type="entry name" value="ZINC_FINGER_C2H2_2"/>
    <property type="match status" value="1"/>
</dbReference>
<keyword evidence="2" id="KW-0378">Hydrolase</keyword>
<keyword evidence="4" id="KW-0732">Signal</keyword>
<proteinExistence type="predicted"/>
<dbReference type="SMART" id="SM00479">
    <property type="entry name" value="EXOIII"/>
    <property type="match status" value="1"/>
</dbReference>
<evidence type="ECO:0000313" key="6">
    <source>
        <dbReference type="EMBL" id="WMV47125.1"/>
    </source>
</evidence>
<feature type="chain" id="PRO_5041962157" description="C2H2-type domain-containing protein" evidence="4">
    <location>
        <begin position="24"/>
        <end position="452"/>
    </location>
</feature>
<dbReference type="InterPro" id="IPR012337">
    <property type="entry name" value="RNaseH-like_sf"/>
</dbReference>